<dbReference type="CDD" id="cd20654">
    <property type="entry name" value="CYP82"/>
    <property type="match status" value="1"/>
</dbReference>
<dbReference type="Pfam" id="PF00067">
    <property type="entry name" value="p450"/>
    <property type="match status" value="1"/>
</dbReference>
<feature type="compositionally biased region" description="Low complexity" evidence="12">
    <location>
        <begin position="42"/>
        <end position="56"/>
    </location>
</feature>
<sequence>MRNTGSSFPDLSLQISPPSLRNYDIKEVGYEIGLMVKSSYPSDRSSTTDSGSCGSDLSHENGGFDPERSLSYPSVDPTLSLGFDMAVSNPLPLQTPRNFQAYHHYQPQIYGRDFKRNSRMINGLKRSVRAPRMRWTSTLHAHFVHAVQLLGGHERATPKSVLELMNVKDLTLAHVKSHLQMYRTVKSTDKGAAGPIGQTDVVLSQRTGMAEVESLEAGVELSCEKAGSNPAANSINISLPSSSPSLPTTLHNAQRPSCELPPRTNIWCHPSQENSLRCYQHGDKDTKGAGIDSLHHMSGKMEKKLDSNSTNRSMLASSDMLLNLEFTLGRSSWQLDHDANNTTEKLFLNLVLGGMMEWSFQHLNAAAVGLLAFSFFLVYFFFNKDAKKHGSVPPEAGGAWPIIGHLHLLGRGPERLPHITLAALAEKYGPAFTIRLGVHKNLVVSSWELAKEIFTTHDLAAASRPNSLASELLSYGYASFGFAPYGDYWREMRKVISIELLSTKRLELLKHVRISETDLSTKDLYNLWNSSSGPVLVEMKQWFADLTLNVILRMVVGKRFFGAADVSEEKEAKVCQKVMREFFYLTGLFVLADSVPYLRWLDWGGYERKMKVNAQEVDRLADGWLKEHRRKKHSGEATSDHQDFMDVMLSLTEGADFSAGYDADTITKATCVGLISGGSDTTVVMLTWTLSLIMNNPRVLKKAQEELDLHVGKERRVTESDISNLVYLQAIIKETLRLYPPGPLGGTRELSEDCIIGGYHIPKGTRVILNMWKIQRDPNVWHDGPLEFRPERFLTTHKHIDVKGYHFELIPFGAGRRICPGINLGLQMLHLVLANLLHAFDLSTPSNEPVDMTESAGLTNIKATPLQLLVAPRLPPHLYS</sequence>
<keyword evidence="3 11" id="KW-0349">Heme</keyword>
<keyword evidence="7" id="KW-0805">Transcription regulation</keyword>
<dbReference type="InterPro" id="IPR002401">
    <property type="entry name" value="Cyt_P450_E_grp-I"/>
</dbReference>
<dbReference type="InParanoid" id="A0A068UG96"/>
<evidence type="ECO:0000313" key="15">
    <source>
        <dbReference type="EMBL" id="CDP07595.1"/>
    </source>
</evidence>
<evidence type="ECO:0000259" key="14">
    <source>
        <dbReference type="Pfam" id="PF00249"/>
    </source>
</evidence>
<dbReference type="GO" id="GO:0005634">
    <property type="term" value="C:nucleus"/>
    <property type="evidence" value="ECO:0007669"/>
    <property type="project" value="UniProtKB-SubCell"/>
</dbReference>
<evidence type="ECO:0000256" key="3">
    <source>
        <dbReference type="ARBA" id="ARBA00022617"/>
    </source>
</evidence>
<proteinExistence type="predicted"/>
<dbReference type="EMBL" id="HG739110">
    <property type="protein sequence ID" value="CDP07595.1"/>
    <property type="molecule type" value="Genomic_DNA"/>
</dbReference>
<dbReference type="SUPFAM" id="SSF46689">
    <property type="entry name" value="Homeodomain-like"/>
    <property type="match status" value="1"/>
</dbReference>
<evidence type="ECO:0000256" key="1">
    <source>
        <dbReference type="ARBA" id="ARBA00001971"/>
    </source>
</evidence>
<dbReference type="FunFam" id="1.10.630.10:FF:000026">
    <property type="entry name" value="Cytochrome P450 82C4"/>
    <property type="match status" value="1"/>
</dbReference>
<evidence type="ECO:0000256" key="12">
    <source>
        <dbReference type="SAM" id="MobiDB-lite"/>
    </source>
</evidence>
<dbReference type="Gene3D" id="1.10.630.10">
    <property type="entry name" value="Cytochrome P450"/>
    <property type="match status" value="1"/>
</dbReference>
<dbReference type="GO" id="GO:0016705">
    <property type="term" value="F:oxidoreductase activity, acting on paired donors, with incorporation or reduction of molecular oxygen"/>
    <property type="evidence" value="ECO:0007669"/>
    <property type="project" value="InterPro"/>
</dbReference>
<keyword evidence="13" id="KW-1133">Transmembrane helix</keyword>
<dbReference type="GO" id="GO:0005506">
    <property type="term" value="F:iron ion binding"/>
    <property type="evidence" value="ECO:0007669"/>
    <property type="project" value="InterPro"/>
</dbReference>
<dbReference type="Proteomes" id="UP000295252">
    <property type="component" value="Chromosome II"/>
</dbReference>
<dbReference type="FunCoup" id="A0A068UG96">
    <property type="interactions" value="246"/>
</dbReference>
<gene>
    <name evidence="15" type="ORF">GSCOC_T00024897001</name>
</gene>
<feature type="region of interest" description="Disordered" evidence="12">
    <location>
        <begin position="39"/>
        <end position="71"/>
    </location>
</feature>
<keyword evidence="6 11" id="KW-0408">Iron</keyword>
<feature type="binding site" description="axial binding residue" evidence="11">
    <location>
        <position position="819"/>
    </location>
    <ligand>
        <name>heme</name>
        <dbReference type="ChEBI" id="CHEBI:30413"/>
    </ligand>
    <ligandPart>
        <name>Fe</name>
        <dbReference type="ChEBI" id="CHEBI:18248"/>
    </ligandPart>
</feature>
<keyword evidence="10" id="KW-0539">Nucleus</keyword>
<comment type="subcellular location">
    <subcellularLocation>
        <location evidence="2">Nucleus</location>
    </subcellularLocation>
</comment>
<dbReference type="GO" id="GO:0020037">
    <property type="term" value="F:heme binding"/>
    <property type="evidence" value="ECO:0007669"/>
    <property type="project" value="InterPro"/>
</dbReference>
<evidence type="ECO:0000256" key="10">
    <source>
        <dbReference type="ARBA" id="ARBA00023242"/>
    </source>
</evidence>
<dbReference type="InterPro" id="IPR006447">
    <property type="entry name" value="Myb_dom_plants"/>
</dbReference>
<evidence type="ECO:0000256" key="7">
    <source>
        <dbReference type="ARBA" id="ARBA00023015"/>
    </source>
</evidence>
<keyword evidence="4 11" id="KW-0479">Metal-binding</keyword>
<keyword evidence="16" id="KW-1185">Reference proteome</keyword>
<keyword evidence="8" id="KW-0503">Monooxygenase</keyword>
<keyword evidence="13" id="KW-0812">Transmembrane</keyword>
<dbReference type="PANTHER" id="PTHR47947:SF39">
    <property type="entry name" value="CYTOCHROME P450"/>
    <property type="match status" value="1"/>
</dbReference>
<dbReference type="PRINTS" id="PR00463">
    <property type="entry name" value="EP450I"/>
</dbReference>
<evidence type="ECO:0000256" key="11">
    <source>
        <dbReference type="PIRSR" id="PIRSR602401-1"/>
    </source>
</evidence>
<name>A0A068UG96_COFCA</name>
<keyword evidence="5" id="KW-0560">Oxidoreductase</keyword>
<evidence type="ECO:0000256" key="6">
    <source>
        <dbReference type="ARBA" id="ARBA00023004"/>
    </source>
</evidence>
<dbReference type="Gene3D" id="1.10.10.60">
    <property type="entry name" value="Homeodomain-like"/>
    <property type="match status" value="1"/>
</dbReference>
<dbReference type="Gramene" id="CDP07595">
    <property type="protein sequence ID" value="CDP07595"/>
    <property type="gene ID" value="GSCOC_T00024897001"/>
</dbReference>
<evidence type="ECO:0000256" key="8">
    <source>
        <dbReference type="ARBA" id="ARBA00023033"/>
    </source>
</evidence>
<protein>
    <recommendedName>
        <fullName evidence="14">Myb-like domain-containing protein</fullName>
    </recommendedName>
</protein>
<feature type="transmembrane region" description="Helical" evidence="13">
    <location>
        <begin position="582"/>
        <end position="601"/>
    </location>
</feature>
<dbReference type="PROSITE" id="PS00086">
    <property type="entry name" value="CYTOCHROME_P450"/>
    <property type="match status" value="1"/>
</dbReference>
<dbReference type="PANTHER" id="PTHR47947">
    <property type="entry name" value="CYTOCHROME P450 82C3-RELATED"/>
    <property type="match status" value="1"/>
</dbReference>
<comment type="cofactor">
    <cofactor evidence="1 11">
        <name>heme</name>
        <dbReference type="ChEBI" id="CHEBI:30413"/>
    </cofactor>
</comment>
<dbReference type="NCBIfam" id="TIGR01557">
    <property type="entry name" value="myb_SHAQKYF"/>
    <property type="match status" value="1"/>
</dbReference>
<feature type="domain" description="Myb-like" evidence="14">
    <location>
        <begin position="132"/>
        <end position="183"/>
    </location>
</feature>
<dbReference type="InterPro" id="IPR001128">
    <property type="entry name" value="Cyt_P450"/>
</dbReference>
<keyword evidence="9" id="KW-0804">Transcription</keyword>
<dbReference type="InterPro" id="IPR050651">
    <property type="entry name" value="Plant_Cytochrome_P450_Monoox"/>
</dbReference>
<organism evidence="15 16">
    <name type="scientific">Coffea canephora</name>
    <name type="common">Robusta coffee</name>
    <dbReference type="NCBI Taxonomy" id="49390"/>
    <lineage>
        <taxon>Eukaryota</taxon>
        <taxon>Viridiplantae</taxon>
        <taxon>Streptophyta</taxon>
        <taxon>Embryophyta</taxon>
        <taxon>Tracheophyta</taxon>
        <taxon>Spermatophyta</taxon>
        <taxon>Magnoliopsida</taxon>
        <taxon>eudicotyledons</taxon>
        <taxon>Gunneridae</taxon>
        <taxon>Pentapetalae</taxon>
        <taxon>asterids</taxon>
        <taxon>lamiids</taxon>
        <taxon>Gentianales</taxon>
        <taxon>Rubiaceae</taxon>
        <taxon>Ixoroideae</taxon>
        <taxon>Gardenieae complex</taxon>
        <taxon>Bertiereae - Coffeeae clade</taxon>
        <taxon>Coffeeae</taxon>
        <taxon>Coffea</taxon>
    </lineage>
</organism>
<dbReference type="SUPFAM" id="SSF48264">
    <property type="entry name" value="Cytochrome P450"/>
    <property type="match status" value="1"/>
</dbReference>
<evidence type="ECO:0000256" key="9">
    <source>
        <dbReference type="ARBA" id="ARBA00023163"/>
    </source>
</evidence>
<dbReference type="InterPro" id="IPR017972">
    <property type="entry name" value="Cyt_P450_CS"/>
</dbReference>
<dbReference type="FunFam" id="1.10.10.60:FF:000002">
    <property type="entry name" value="Myb family transcription factor"/>
    <property type="match status" value="1"/>
</dbReference>
<feature type="transmembrane region" description="Helical" evidence="13">
    <location>
        <begin position="363"/>
        <end position="382"/>
    </location>
</feature>
<dbReference type="PRINTS" id="PR00385">
    <property type="entry name" value="P450"/>
</dbReference>
<dbReference type="InterPro" id="IPR009057">
    <property type="entry name" value="Homeodomain-like_sf"/>
</dbReference>
<reference evidence="16" key="1">
    <citation type="journal article" date="2014" name="Science">
        <title>The coffee genome provides insight into the convergent evolution of caffeine biosynthesis.</title>
        <authorList>
            <person name="Denoeud F."/>
            <person name="Carretero-Paulet L."/>
            <person name="Dereeper A."/>
            <person name="Droc G."/>
            <person name="Guyot R."/>
            <person name="Pietrella M."/>
            <person name="Zheng C."/>
            <person name="Alberti A."/>
            <person name="Anthony F."/>
            <person name="Aprea G."/>
            <person name="Aury J.M."/>
            <person name="Bento P."/>
            <person name="Bernard M."/>
            <person name="Bocs S."/>
            <person name="Campa C."/>
            <person name="Cenci A."/>
            <person name="Combes M.C."/>
            <person name="Crouzillat D."/>
            <person name="Da Silva C."/>
            <person name="Daddiego L."/>
            <person name="De Bellis F."/>
            <person name="Dussert S."/>
            <person name="Garsmeur O."/>
            <person name="Gayraud T."/>
            <person name="Guignon V."/>
            <person name="Jahn K."/>
            <person name="Jamilloux V."/>
            <person name="Joet T."/>
            <person name="Labadie K."/>
            <person name="Lan T."/>
            <person name="Leclercq J."/>
            <person name="Lepelley M."/>
            <person name="Leroy T."/>
            <person name="Li L.T."/>
            <person name="Librado P."/>
            <person name="Lopez L."/>
            <person name="Munoz A."/>
            <person name="Noel B."/>
            <person name="Pallavicini A."/>
            <person name="Perrotta G."/>
            <person name="Poncet V."/>
            <person name="Pot D."/>
            <person name="Priyono X."/>
            <person name="Rigoreau M."/>
            <person name="Rouard M."/>
            <person name="Rozas J."/>
            <person name="Tranchant-Dubreuil C."/>
            <person name="VanBuren R."/>
            <person name="Zhang Q."/>
            <person name="Andrade A.C."/>
            <person name="Argout X."/>
            <person name="Bertrand B."/>
            <person name="de Kochko A."/>
            <person name="Graziosi G."/>
            <person name="Henry R.J."/>
            <person name="Jayarama X."/>
            <person name="Ming R."/>
            <person name="Nagai C."/>
            <person name="Rounsley S."/>
            <person name="Sankoff D."/>
            <person name="Giuliano G."/>
            <person name="Albert V.A."/>
            <person name="Wincker P."/>
            <person name="Lashermes P."/>
        </authorList>
    </citation>
    <scope>NUCLEOTIDE SEQUENCE [LARGE SCALE GENOMIC DNA]</scope>
    <source>
        <strain evidence="16">cv. DH200-94</strain>
    </source>
</reference>
<evidence type="ECO:0000256" key="5">
    <source>
        <dbReference type="ARBA" id="ARBA00023002"/>
    </source>
</evidence>
<dbReference type="InterPro" id="IPR001005">
    <property type="entry name" value="SANT/Myb"/>
</dbReference>
<evidence type="ECO:0000256" key="4">
    <source>
        <dbReference type="ARBA" id="ARBA00022723"/>
    </source>
</evidence>
<dbReference type="Pfam" id="PF00249">
    <property type="entry name" value="Myb_DNA-binding"/>
    <property type="match status" value="1"/>
</dbReference>
<dbReference type="STRING" id="49390.A0A068UG96"/>
<evidence type="ECO:0000313" key="16">
    <source>
        <dbReference type="Proteomes" id="UP000295252"/>
    </source>
</evidence>
<dbReference type="AlphaFoldDB" id="A0A068UG96"/>
<dbReference type="InterPro" id="IPR036396">
    <property type="entry name" value="Cyt_P450_sf"/>
</dbReference>
<evidence type="ECO:0000256" key="2">
    <source>
        <dbReference type="ARBA" id="ARBA00004123"/>
    </source>
</evidence>
<dbReference type="GO" id="GO:0004497">
    <property type="term" value="F:monooxygenase activity"/>
    <property type="evidence" value="ECO:0007669"/>
    <property type="project" value="UniProtKB-KW"/>
</dbReference>
<keyword evidence="13" id="KW-0472">Membrane</keyword>
<dbReference type="PhylomeDB" id="A0A068UG96"/>
<evidence type="ECO:0000256" key="13">
    <source>
        <dbReference type="SAM" id="Phobius"/>
    </source>
</evidence>
<accession>A0A068UG96</accession>
<dbReference type="GO" id="GO:0003677">
    <property type="term" value="F:DNA binding"/>
    <property type="evidence" value="ECO:0007669"/>
    <property type="project" value="InterPro"/>
</dbReference>